<proteinExistence type="predicted"/>
<dbReference type="AlphaFoldDB" id="A0A182WNF7"/>
<reference evidence="2" key="2">
    <citation type="submission" date="2020-05" db="UniProtKB">
        <authorList>
            <consortium name="EnsemblMetazoa"/>
        </authorList>
    </citation>
    <scope>IDENTIFICATION</scope>
    <source>
        <strain evidence="2">MINIMUS1</strain>
    </source>
</reference>
<dbReference type="VEuPathDB" id="VectorBase:AMIN014247"/>
<keyword evidence="3" id="KW-1185">Reference proteome</keyword>
<organism evidence="2 3">
    <name type="scientific">Anopheles minimus</name>
    <dbReference type="NCBI Taxonomy" id="112268"/>
    <lineage>
        <taxon>Eukaryota</taxon>
        <taxon>Metazoa</taxon>
        <taxon>Ecdysozoa</taxon>
        <taxon>Arthropoda</taxon>
        <taxon>Hexapoda</taxon>
        <taxon>Insecta</taxon>
        <taxon>Pterygota</taxon>
        <taxon>Neoptera</taxon>
        <taxon>Endopterygota</taxon>
        <taxon>Diptera</taxon>
        <taxon>Nematocera</taxon>
        <taxon>Culicoidea</taxon>
        <taxon>Culicidae</taxon>
        <taxon>Anophelinae</taxon>
        <taxon>Anopheles</taxon>
    </lineage>
</organism>
<feature type="compositionally biased region" description="Basic and acidic residues" evidence="1">
    <location>
        <begin position="1"/>
        <end position="14"/>
    </location>
</feature>
<name>A0A182WNF7_9DIPT</name>
<reference evidence="3" key="1">
    <citation type="submission" date="2013-03" db="EMBL/GenBank/DDBJ databases">
        <title>The Genome Sequence of Anopheles minimus MINIMUS1.</title>
        <authorList>
            <consortium name="The Broad Institute Genomics Platform"/>
            <person name="Neafsey D.E."/>
            <person name="Walton C."/>
            <person name="Walker B."/>
            <person name="Young S.K."/>
            <person name="Zeng Q."/>
            <person name="Gargeya S."/>
            <person name="Fitzgerald M."/>
            <person name="Haas B."/>
            <person name="Abouelleil A."/>
            <person name="Allen A.W."/>
            <person name="Alvarado L."/>
            <person name="Arachchi H.M."/>
            <person name="Berlin A.M."/>
            <person name="Chapman S.B."/>
            <person name="Gainer-Dewar J."/>
            <person name="Goldberg J."/>
            <person name="Griggs A."/>
            <person name="Gujja S."/>
            <person name="Hansen M."/>
            <person name="Howarth C."/>
            <person name="Imamovic A."/>
            <person name="Ireland A."/>
            <person name="Larimer J."/>
            <person name="McCowan C."/>
            <person name="Murphy C."/>
            <person name="Pearson M."/>
            <person name="Poon T.W."/>
            <person name="Priest M."/>
            <person name="Roberts A."/>
            <person name="Saif S."/>
            <person name="Shea T."/>
            <person name="Sisk P."/>
            <person name="Sykes S."/>
            <person name="Wortman J."/>
            <person name="Nusbaum C."/>
            <person name="Birren B."/>
        </authorList>
    </citation>
    <scope>NUCLEOTIDE SEQUENCE [LARGE SCALE GENOMIC DNA]</scope>
    <source>
        <strain evidence="3">MINIMUS1</strain>
    </source>
</reference>
<evidence type="ECO:0000256" key="1">
    <source>
        <dbReference type="SAM" id="MobiDB-lite"/>
    </source>
</evidence>
<protein>
    <submittedName>
        <fullName evidence="2">Uncharacterized protein</fullName>
    </submittedName>
</protein>
<feature type="region of interest" description="Disordered" evidence="1">
    <location>
        <begin position="1"/>
        <end position="29"/>
    </location>
</feature>
<dbReference type="Proteomes" id="UP000075920">
    <property type="component" value="Unassembled WGS sequence"/>
</dbReference>
<sequence>MGKKGAKGDRERGRGVGADPPHSSPLQRHYGVCSTVPTVSRWRCFHGSSNVKIKQIPRFPNVTRTGGVSFPTNGVVIGTKFNV</sequence>
<accession>A0A182WNF7</accession>
<evidence type="ECO:0000313" key="3">
    <source>
        <dbReference type="Proteomes" id="UP000075920"/>
    </source>
</evidence>
<dbReference type="EnsemblMetazoa" id="AMIN014247-RA">
    <property type="protein sequence ID" value="AMIN014247-PA"/>
    <property type="gene ID" value="AMIN014247"/>
</dbReference>
<evidence type="ECO:0000313" key="2">
    <source>
        <dbReference type="EnsemblMetazoa" id="AMIN014247-PA"/>
    </source>
</evidence>